<dbReference type="CDD" id="cd00383">
    <property type="entry name" value="trans_reg_C"/>
    <property type="match status" value="1"/>
</dbReference>
<dbReference type="Gene3D" id="3.40.50.2300">
    <property type="match status" value="1"/>
</dbReference>
<dbReference type="PROSITE" id="PS51755">
    <property type="entry name" value="OMPR_PHOB"/>
    <property type="match status" value="1"/>
</dbReference>
<dbReference type="InterPro" id="IPR011006">
    <property type="entry name" value="CheY-like_superfamily"/>
</dbReference>
<dbReference type="InterPro" id="IPR016032">
    <property type="entry name" value="Sig_transdc_resp-reg_C-effctor"/>
</dbReference>
<feature type="domain" description="Response regulatory" evidence="6">
    <location>
        <begin position="2"/>
        <end position="119"/>
    </location>
</feature>
<dbReference type="SUPFAM" id="SSF46894">
    <property type="entry name" value="C-terminal effector domain of the bipartite response regulators"/>
    <property type="match status" value="1"/>
</dbReference>
<accession>A0ABV7GPT4</accession>
<keyword evidence="1" id="KW-0805">Transcription regulation</keyword>
<evidence type="ECO:0000313" key="9">
    <source>
        <dbReference type="Proteomes" id="UP001595632"/>
    </source>
</evidence>
<comment type="caution">
    <text evidence="8">The sequence shown here is derived from an EMBL/GenBank/DDBJ whole genome shotgun (WGS) entry which is preliminary data.</text>
</comment>
<dbReference type="InterPro" id="IPR039420">
    <property type="entry name" value="WalR-like"/>
</dbReference>
<dbReference type="InterPro" id="IPR036388">
    <property type="entry name" value="WH-like_DNA-bd_sf"/>
</dbReference>
<dbReference type="SUPFAM" id="SSF52172">
    <property type="entry name" value="CheY-like"/>
    <property type="match status" value="1"/>
</dbReference>
<evidence type="ECO:0000256" key="5">
    <source>
        <dbReference type="PROSITE-ProRule" id="PRU01091"/>
    </source>
</evidence>
<evidence type="ECO:0000256" key="1">
    <source>
        <dbReference type="ARBA" id="ARBA00023015"/>
    </source>
</evidence>
<dbReference type="Gene3D" id="1.10.10.10">
    <property type="entry name" value="Winged helix-like DNA-binding domain superfamily/Winged helix DNA-binding domain"/>
    <property type="match status" value="1"/>
</dbReference>
<comment type="caution">
    <text evidence="4">Lacks conserved residue(s) required for the propagation of feature annotation.</text>
</comment>
<name>A0ABV7GPT4_9RHOB</name>
<keyword evidence="3" id="KW-0804">Transcription</keyword>
<gene>
    <name evidence="8" type="ORF">ACFOGP_03505</name>
</gene>
<keyword evidence="2 5" id="KW-0238">DNA-binding</keyword>
<dbReference type="Proteomes" id="UP001595632">
    <property type="component" value="Unassembled WGS sequence"/>
</dbReference>
<keyword evidence="9" id="KW-1185">Reference proteome</keyword>
<evidence type="ECO:0000256" key="2">
    <source>
        <dbReference type="ARBA" id="ARBA00023125"/>
    </source>
</evidence>
<feature type="domain" description="OmpR/PhoB-type" evidence="7">
    <location>
        <begin position="127"/>
        <end position="228"/>
    </location>
</feature>
<proteinExistence type="predicted"/>
<dbReference type="RefSeq" id="WP_275631992.1">
    <property type="nucleotide sequence ID" value="NZ_JARGYD010000002.1"/>
</dbReference>
<evidence type="ECO:0000259" key="6">
    <source>
        <dbReference type="PROSITE" id="PS50110"/>
    </source>
</evidence>
<dbReference type="EMBL" id="JBHRTB010000010">
    <property type="protein sequence ID" value="MFC3141757.1"/>
    <property type="molecule type" value="Genomic_DNA"/>
</dbReference>
<dbReference type="Pfam" id="PF00486">
    <property type="entry name" value="Trans_reg_C"/>
    <property type="match status" value="1"/>
</dbReference>
<dbReference type="PANTHER" id="PTHR48111:SF67">
    <property type="entry name" value="TRANSCRIPTIONAL REGULATORY PROTEIN TCTD"/>
    <property type="match status" value="1"/>
</dbReference>
<protein>
    <submittedName>
        <fullName evidence="8">Winged helix-turn-helix domain-containing protein</fullName>
    </submittedName>
</protein>
<reference evidence="9" key="1">
    <citation type="journal article" date="2019" name="Int. J. Syst. Evol. Microbiol.">
        <title>The Global Catalogue of Microorganisms (GCM) 10K type strain sequencing project: providing services to taxonomists for standard genome sequencing and annotation.</title>
        <authorList>
            <consortium name="The Broad Institute Genomics Platform"/>
            <consortium name="The Broad Institute Genome Sequencing Center for Infectious Disease"/>
            <person name="Wu L."/>
            <person name="Ma J."/>
        </authorList>
    </citation>
    <scope>NUCLEOTIDE SEQUENCE [LARGE SCALE GENOMIC DNA]</scope>
    <source>
        <strain evidence="9">KCTC 52366</strain>
    </source>
</reference>
<dbReference type="InterPro" id="IPR001789">
    <property type="entry name" value="Sig_transdc_resp-reg_receiver"/>
</dbReference>
<sequence>MRVILHDYDHARAEGLFSALPRQGLTVEDLPKAAIESGMAGLDEGAAVLLPVLLGLMPERDAAGQVRRMRAAGVANPLLVLQDDLDPDEVARILDAGADDVVGAPFAAVEIAARLRSVTRRHHGLRSQEVRSGALTVYLDGRHPEFDGHPIRLSSSENTILRILALNSGKVVRRDALFDALYALADYQPYMKALDVHICKLRKKIEAHSGDGASMIRTYTGKGYALEGEAPVAG</sequence>
<dbReference type="SMART" id="SM00862">
    <property type="entry name" value="Trans_reg_C"/>
    <property type="match status" value="1"/>
</dbReference>
<evidence type="ECO:0000313" key="8">
    <source>
        <dbReference type="EMBL" id="MFC3141757.1"/>
    </source>
</evidence>
<evidence type="ECO:0000256" key="3">
    <source>
        <dbReference type="ARBA" id="ARBA00023163"/>
    </source>
</evidence>
<organism evidence="8 9">
    <name type="scientific">Psychromarinibacter halotolerans</name>
    <dbReference type="NCBI Taxonomy" id="1775175"/>
    <lineage>
        <taxon>Bacteria</taxon>
        <taxon>Pseudomonadati</taxon>
        <taxon>Pseudomonadota</taxon>
        <taxon>Alphaproteobacteria</taxon>
        <taxon>Rhodobacterales</taxon>
        <taxon>Paracoccaceae</taxon>
        <taxon>Psychromarinibacter</taxon>
    </lineage>
</organism>
<dbReference type="InterPro" id="IPR001867">
    <property type="entry name" value="OmpR/PhoB-type_DNA-bd"/>
</dbReference>
<evidence type="ECO:0000259" key="7">
    <source>
        <dbReference type="PROSITE" id="PS51755"/>
    </source>
</evidence>
<feature type="DNA-binding region" description="OmpR/PhoB-type" evidence="5">
    <location>
        <begin position="127"/>
        <end position="228"/>
    </location>
</feature>
<evidence type="ECO:0000256" key="4">
    <source>
        <dbReference type="PROSITE-ProRule" id="PRU00169"/>
    </source>
</evidence>
<dbReference type="PROSITE" id="PS50110">
    <property type="entry name" value="RESPONSE_REGULATORY"/>
    <property type="match status" value="1"/>
</dbReference>
<dbReference type="PANTHER" id="PTHR48111">
    <property type="entry name" value="REGULATOR OF RPOS"/>
    <property type="match status" value="1"/>
</dbReference>